<dbReference type="PROSITE" id="PS00019">
    <property type="entry name" value="ACTININ_1"/>
    <property type="match status" value="1"/>
</dbReference>
<dbReference type="Pfam" id="PF00307">
    <property type="entry name" value="CH"/>
    <property type="match status" value="2"/>
</dbReference>
<dbReference type="InterPro" id="IPR001589">
    <property type="entry name" value="Actinin_actin-bd_CS"/>
</dbReference>
<dbReference type="GO" id="GO:0005737">
    <property type="term" value="C:cytoplasm"/>
    <property type="evidence" value="ECO:0007669"/>
    <property type="project" value="TreeGrafter"/>
</dbReference>
<dbReference type="FunFam" id="1.10.418.10:FF:000063">
    <property type="entry name" value="Calmin"/>
    <property type="match status" value="1"/>
</dbReference>
<evidence type="ECO:0000256" key="3">
    <source>
        <dbReference type="ARBA" id="ARBA00022692"/>
    </source>
</evidence>
<evidence type="ECO:0000256" key="10">
    <source>
        <dbReference type="SAM" id="MobiDB-lite"/>
    </source>
</evidence>
<dbReference type="GO" id="GO:0007097">
    <property type="term" value="P:nuclear migration"/>
    <property type="evidence" value="ECO:0007669"/>
    <property type="project" value="TreeGrafter"/>
</dbReference>
<reference evidence="12 13" key="1">
    <citation type="journal article" date="2024" name="Genome Biol. Evol.">
        <title>Chromosome-level genome assembly of the viviparous eelpout Zoarces viviparus.</title>
        <authorList>
            <person name="Fuhrmann N."/>
            <person name="Brasseur M.V."/>
            <person name="Bakowski C.E."/>
            <person name="Podsiadlowski L."/>
            <person name="Prost S."/>
            <person name="Krehenwinkel H."/>
            <person name="Mayer C."/>
        </authorList>
    </citation>
    <scope>NUCLEOTIDE SEQUENCE [LARGE SCALE GENOMIC DNA]</scope>
    <source>
        <strain evidence="12">NO-MEL_2022_Ind0_liver</strain>
    </source>
</reference>
<dbReference type="InterPro" id="IPR036872">
    <property type="entry name" value="CH_dom_sf"/>
</dbReference>
<dbReference type="EMBL" id="JBCEZU010000089">
    <property type="protein sequence ID" value="KAK9531071.1"/>
    <property type="molecule type" value="Genomic_DNA"/>
</dbReference>
<accession>A0AAW1F995</accession>
<dbReference type="SMART" id="SM00033">
    <property type="entry name" value="CH"/>
    <property type="match status" value="2"/>
</dbReference>
<keyword evidence="6" id="KW-0472">Membrane</keyword>
<dbReference type="PANTHER" id="PTHR47535">
    <property type="entry name" value="MUSCLE-SPECIFIC PROTEIN 300 KDA, ISOFORM G"/>
    <property type="match status" value="1"/>
</dbReference>
<feature type="region of interest" description="Disordered" evidence="10">
    <location>
        <begin position="365"/>
        <end position="398"/>
    </location>
</feature>
<name>A0AAW1F995_ZOAVI</name>
<evidence type="ECO:0000256" key="2">
    <source>
        <dbReference type="ARBA" id="ARBA00022553"/>
    </source>
</evidence>
<dbReference type="AlphaFoldDB" id="A0AAW1F995"/>
<feature type="region of interest" description="Disordered" evidence="10">
    <location>
        <begin position="534"/>
        <end position="586"/>
    </location>
</feature>
<evidence type="ECO:0000256" key="7">
    <source>
        <dbReference type="ARBA" id="ARBA00023203"/>
    </source>
</evidence>
<dbReference type="SUPFAM" id="SSF47576">
    <property type="entry name" value="Calponin-homology domain, CH-domain"/>
    <property type="match status" value="1"/>
</dbReference>
<dbReference type="GO" id="GO:0051015">
    <property type="term" value="F:actin filament binding"/>
    <property type="evidence" value="ECO:0007669"/>
    <property type="project" value="TreeGrafter"/>
</dbReference>
<organism evidence="12 13">
    <name type="scientific">Zoarces viviparus</name>
    <name type="common">Viviparous eelpout</name>
    <name type="synonym">Blennius viviparus</name>
    <dbReference type="NCBI Taxonomy" id="48416"/>
    <lineage>
        <taxon>Eukaryota</taxon>
        <taxon>Metazoa</taxon>
        <taxon>Chordata</taxon>
        <taxon>Craniata</taxon>
        <taxon>Vertebrata</taxon>
        <taxon>Euteleostomi</taxon>
        <taxon>Actinopterygii</taxon>
        <taxon>Neopterygii</taxon>
        <taxon>Teleostei</taxon>
        <taxon>Neoteleostei</taxon>
        <taxon>Acanthomorphata</taxon>
        <taxon>Eupercaria</taxon>
        <taxon>Perciformes</taxon>
        <taxon>Cottioidei</taxon>
        <taxon>Zoarcales</taxon>
        <taxon>Zoarcidae</taxon>
        <taxon>Zoarcinae</taxon>
        <taxon>Zoarces</taxon>
    </lineage>
</organism>
<comment type="caution">
    <text evidence="12">The sequence shown here is derived from an EMBL/GenBank/DDBJ whole genome shotgun (WGS) entry which is preliminary data.</text>
</comment>
<feature type="region of interest" description="Disordered" evidence="10">
    <location>
        <begin position="413"/>
        <end position="432"/>
    </location>
</feature>
<dbReference type="FunFam" id="1.10.418.10:FF:000057">
    <property type="entry name" value="Calmin"/>
    <property type="match status" value="1"/>
</dbReference>
<feature type="domain" description="Calponin-homology (CH)" evidence="11">
    <location>
        <begin position="200"/>
        <end position="304"/>
    </location>
</feature>
<proteinExistence type="predicted"/>
<dbReference type="InterPro" id="IPR001715">
    <property type="entry name" value="CH_dom"/>
</dbReference>
<evidence type="ECO:0000259" key="11">
    <source>
        <dbReference type="PROSITE" id="PS50021"/>
    </source>
</evidence>
<dbReference type="GO" id="GO:0034993">
    <property type="term" value="C:meiotic nuclear membrane microtubule tethering complex"/>
    <property type="evidence" value="ECO:0007669"/>
    <property type="project" value="TreeGrafter"/>
</dbReference>
<comment type="subcellular location">
    <subcellularLocation>
        <location evidence="1">Membrane</location>
        <topology evidence="1">Single-pass type IV membrane protein</topology>
    </subcellularLocation>
</comment>
<feature type="domain" description="Calponin-homology (CH)" evidence="11">
    <location>
        <begin position="33"/>
        <end position="140"/>
    </location>
</feature>
<evidence type="ECO:0000313" key="12">
    <source>
        <dbReference type="EMBL" id="KAK9531071.1"/>
    </source>
</evidence>
<feature type="compositionally biased region" description="Basic and acidic residues" evidence="10">
    <location>
        <begin position="640"/>
        <end position="656"/>
    </location>
</feature>
<keyword evidence="2" id="KW-0597">Phosphoprotein</keyword>
<dbReference type="InterPro" id="IPR052403">
    <property type="entry name" value="LINC-complex_assoc"/>
</dbReference>
<keyword evidence="13" id="KW-1185">Reference proteome</keyword>
<dbReference type="Gene3D" id="1.10.418.10">
    <property type="entry name" value="Calponin-like domain"/>
    <property type="match status" value="2"/>
</dbReference>
<sequence length="754" mass="85354">MRMPDKANGDSQRKSEGEISDQRVRQPQDERRAVQRRAFTRWMNVFLQRRDPPVEVHDLFTDIQDGRILMALLEELSGCKLLYRFRSSSHRIFRLNNISKALAFLDDRHVKLPGIDASGIADGIPSAVLNLVWNMILYFQVKEVSRGLQRHFTSSLSSLSTSSYPSSSDLPPQPNDIGSYSCNTLPSKGRKAAREPKYHGKAIKTLLQWVQRCTSKFGVEVHDFGRSWRSGLAFLAMIKFINPVLVDLRESLSRHPRENIQLAFTIAHHSLDIPPLLEPEDVSGNSPDEQSIITYVSLFLSHCSDTDEDHTADIEVPEIPDFGSLESVSSGETHGDDPKAQAAVQGLEKSSEQLLWKRWARRSSGSPQNTVLHTSEAMPPFNTKRSRSRGILQPPSPLDADVVSQEIRSWIENTSADQADSKPRVDESHLSLSSEEGFYSLSALDSDEEDAYSYILDLKNEDFQLYNQLKGQVPRVEEETEEDMFLSGGQTEESKHLEVLKNTLNGSEHQEDSLAQHVEPEVRAQSGVQRTFEWDKSGSSSREMAHGIAVFDTEPEEDGRSREERGDERVVRGRSNDDDRCERERKREMTENARLVKHGCDQREALMGERQNSKLFDVDSYKIEVEKQTEGGLENRVMDKEKEEENVPKFQEEPVRKSGMAAERQDRNLKRKRREHTGNTATIAGKTALKNETNGGVHVRGVERGWTAACTATSQSFREGGFIPQSSAAPCDITPFELEMLLVLWILLYCCFIF</sequence>
<dbReference type="Proteomes" id="UP001488805">
    <property type="component" value="Unassembled WGS sequence"/>
</dbReference>
<dbReference type="GO" id="GO:0005640">
    <property type="term" value="C:nuclear outer membrane"/>
    <property type="evidence" value="ECO:0007669"/>
    <property type="project" value="TreeGrafter"/>
</dbReference>
<evidence type="ECO:0000256" key="6">
    <source>
        <dbReference type="ARBA" id="ARBA00023136"/>
    </source>
</evidence>
<dbReference type="PANTHER" id="PTHR47535:SF9">
    <property type="entry name" value="CALPONIN-HOMOLOGY (CH) DOMAIN-CONTAINING PROTEIN"/>
    <property type="match status" value="1"/>
</dbReference>
<dbReference type="PROSITE" id="PS50021">
    <property type="entry name" value="CH"/>
    <property type="match status" value="2"/>
</dbReference>
<evidence type="ECO:0000256" key="4">
    <source>
        <dbReference type="ARBA" id="ARBA00022737"/>
    </source>
</evidence>
<feature type="region of interest" description="Disordered" evidence="10">
    <location>
        <begin position="322"/>
        <end position="347"/>
    </location>
</feature>
<keyword evidence="3" id="KW-0812">Transmembrane</keyword>
<protein>
    <recommendedName>
        <fullName evidence="8">Calmin</fullName>
    </recommendedName>
    <alternativeName>
        <fullName evidence="9">Calponin-like transmembrane domain protein</fullName>
    </alternativeName>
</protein>
<evidence type="ECO:0000313" key="13">
    <source>
        <dbReference type="Proteomes" id="UP001488805"/>
    </source>
</evidence>
<feature type="compositionally biased region" description="Basic and acidic residues" evidence="10">
    <location>
        <begin position="558"/>
        <end position="586"/>
    </location>
</feature>
<keyword evidence="4" id="KW-0677">Repeat</keyword>
<keyword evidence="5" id="KW-1133">Transmembrane helix</keyword>
<evidence type="ECO:0000256" key="9">
    <source>
        <dbReference type="ARBA" id="ARBA00082870"/>
    </source>
</evidence>
<evidence type="ECO:0000256" key="5">
    <source>
        <dbReference type="ARBA" id="ARBA00022989"/>
    </source>
</evidence>
<evidence type="ECO:0000256" key="1">
    <source>
        <dbReference type="ARBA" id="ARBA00004211"/>
    </source>
</evidence>
<feature type="compositionally biased region" description="Basic and acidic residues" evidence="10">
    <location>
        <begin position="419"/>
        <end position="429"/>
    </location>
</feature>
<feature type="region of interest" description="Disordered" evidence="10">
    <location>
        <begin position="1"/>
        <end position="32"/>
    </location>
</feature>
<gene>
    <name evidence="12" type="ORF">VZT92_010522</name>
</gene>
<evidence type="ECO:0000256" key="8">
    <source>
        <dbReference type="ARBA" id="ARBA00070333"/>
    </source>
</evidence>
<keyword evidence="7" id="KW-0009">Actin-binding</keyword>
<feature type="region of interest" description="Disordered" evidence="10">
    <location>
        <begin position="640"/>
        <end position="675"/>
    </location>
</feature>